<dbReference type="AlphaFoldDB" id="A0A1J1J1M2"/>
<dbReference type="SUPFAM" id="SSF56091">
    <property type="entry name" value="DNA ligase/mRNA capping enzyme, catalytic domain"/>
    <property type="match status" value="1"/>
</dbReference>
<dbReference type="Proteomes" id="UP000183832">
    <property type="component" value="Unassembled WGS sequence"/>
</dbReference>
<evidence type="ECO:0000259" key="19">
    <source>
        <dbReference type="PROSITE" id="PS50064"/>
    </source>
</evidence>
<dbReference type="EMBL" id="CVRI01000063">
    <property type="protein sequence ID" value="CRL04761.1"/>
    <property type="molecule type" value="Genomic_DNA"/>
</dbReference>
<evidence type="ECO:0000256" key="10">
    <source>
        <dbReference type="ARBA" id="ARBA00022833"/>
    </source>
</evidence>
<dbReference type="GO" id="GO:0051301">
    <property type="term" value="P:cell division"/>
    <property type="evidence" value="ECO:0007669"/>
    <property type="project" value="UniProtKB-KW"/>
</dbReference>
<dbReference type="FunFam" id="3.30.470.30:FF:000003">
    <property type="entry name" value="DNA ligase"/>
    <property type="match status" value="1"/>
</dbReference>
<dbReference type="GO" id="GO:0008270">
    <property type="term" value="F:zinc ion binding"/>
    <property type="evidence" value="ECO:0007669"/>
    <property type="project" value="UniProtKB-KW"/>
</dbReference>
<dbReference type="PROSITE" id="PS50064">
    <property type="entry name" value="ZF_PARP_2"/>
    <property type="match status" value="1"/>
</dbReference>
<dbReference type="Gene3D" id="3.30.470.30">
    <property type="entry name" value="DNA ligase/mRNA capping enzyme"/>
    <property type="match status" value="1"/>
</dbReference>
<dbReference type="PROSITE" id="PS00697">
    <property type="entry name" value="DNA_LIGASE_A1"/>
    <property type="match status" value="1"/>
</dbReference>
<dbReference type="InterPro" id="IPR012310">
    <property type="entry name" value="DNA_ligase_ATP-dep_cent"/>
</dbReference>
<evidence type="ECO:0000256" key="2">
    <source>
        <dbReference type="ARBA" id="ARBA00007572"/>
    </source>
</evidence>
<keyword evidence="3 17" id="KW-0436">Ligase</keyword>
<dbReference type="InterPro" id="IPR050191">
    <property type="entry name" value="ATP-dep_DNA_ligase"/>
</dbReference>
<dbReference type="InterPro" id="IPR012308">
    <property type="entry name" value="DNA_ligase_ATP-dep_N"/>
</dbReference>
<keyword evidence="6" id="KW-0479">Metal-binding</keyword>
<comment type="catalytic activity">
    <reaction evidence="16 17">
        <text>ATP + (deoxyribonucleotide)n-3'-hydroxyl + 5'-phospho-(deoxyribonucleotide)m = (deoxyribonucleotide)n+m + AMP + diphosphate.</text>
        <dbReference type="EC" id="6.5.1.1"/>
    </reaction>
</comment>
<dbReference type="GO" id="GO:0003677">
    <property type="term" value="F:DNA binding"/>
    <property type="evidence" value="ECO:0007669"/>
    <property type="project" value="InterPro"/>
</dbReference>
<dbReference type="InterPro" id="IPR012340">
    <property type="entry name" value="NA-bd_OB-fold"/>
</dbReference>
<dbReference type="InterPro" id="IPR036599">
    <property type="entry name" value="DNA_ligase_N_sf"/>
</dbReference>
<dbReference type="SUPFAM" id="SSF50249">
    <property type="entry name" value="Nucleic acid-binding proteins"/>
    <property type="match status" value="1"/>
</dbReference>
<evidence type="ECO:0000256" key="15">
    <source>
        <dbReference type="ARBA" id="ARBA00023306"/>
    </source>
</evidence>
<evidence type="ECO:0000256" key="3">
    <source>
        <dbReference type="ARBA" id="ARBA00022598"/>
    </source>
</evidence>
<evidence type="ECO:0000256" key="6">
    <source>
        <dbReference type="ARBA" id="ARBA00022723"/>
    </source>
</evidence>
<organism evidence="21 22">
    <name type="scientific">Clunio marinus</name>
    <dbReference type="NCBI Taxonomy" id="568069"/>
    <lineage>
        <taxon>Eukaryota</taxon>
        <taxon>Metazoa</taxon>
        <taxon>Ecdysozoa</taxon>
        <taxon>Arthropoda</taxon>
        <taxon>Hexapoda</taxon>
        <taxon>Insecta</taxon>
        <taxon>Pterygota</taxon>
        <taxon>Neoptera</taxon>
        <taxon>Endopterygota</taxon>
        <taxon>Diptera</taxon>
        <taxon>Nematocera</taxon>
        <taxon>Chironomoidea</taxon>
        <taxon>Chironomidae</taxon>
        <taxon>Clunio</taxon>
    </lineage>
</organism>
<keyword evidence="15" id="KW-0131">Cell cycle</keyword>
<keyword evidence="13 17" id="KW-0234">DNA repair</keyword>
<sequence length="835" mass="95631">MSDSEQAEVKPFAIERAKQGRANCKKCKTQCESGSLRIARINPNNPFGSTPLKMWYHFDCFFEVKISKATKFITCSDEIDGWNSLSADDKKSIIEKIGPSFKITEAPSKLHNADDNQKNDSNDNLFSELQRIVNKIANESSYTNKSKILQKFLTEGTGKKFEGNLSLWLKLLMPKDAVKRVYNLQSKQIVKLFSRIFKINHDKMLDDLSEGDVSQTVAKFFEDSKTVKPASKSTLTLNEVDDFLEHLSKLTQEDPQEEHFKALIKRCTCEDLKTIIRLIKHDLKMNCGARHVLDALGPDAYSNFQKTRDLDVILNSYGNKIGKDHKSRVKKHSNLQLMTPISPMLAEPCKDFEKAIKKCPDGFYSEIKYDGERVQIHKKNDEFKFFSRNLKPVMDHKITKLKEFLPKAFPHGNDMILDSEILMVDTLTGDPLPFGSLGKHKKEEFASAETCLFIFDCLFFNGNDLTSKPLKERRKFLEDNLTVIKHRVVLSEYKLLKTKNDLIDMTREVLKKGLEGLVLKGVKSIYEPGKRRWLKVKKDYLMKGAIADSADLVVLGAWYGTGKMGGQFSIFLMGCYDDDASLWKTVTKVHSGLDDSEMGNIHKTISPLMKKCDGNTKFPDWIQLHRTMIPNAIATDPFQMPVFEITGAEFTDSDVHTAGSISIRFPRITKVRSDKSPQQATTLKELIHLYNESKEGVNLDELNKLKDSDDSEITKKRLKRQSTTSELKIPSKKIKMENCELFERFLLFCPDKINENFHKEIEEFIKLGGKCVDSSKDANLVLHETSEIKDSSFNLRKLYNSHCKHYTIAWLVESLKESSLKDPICYFVKWHQIFE</sequence>
<dbReference type="GO" id="GO:0005524">
    <property type="term" value="F:ATP binding"/>
    <property type="evidence" value="ECO:0007669"/>
    <property type="project" value="UniProtKB-KW"/>
</dbReference>
<dbReference type="PANTHER" id="PTHR45674:SF9">
    <property type="entry name" value="DNA LIGASE 3"/>
    <property type="match status" value="1"/>
</dbReference>
<dbReference type="GO" id="GO:0006273">
    <property type="term" value="P:lagging strand elongation"/>
    <property type="evidence" value="ECO:0007669"/>
    <property type="project" value="TreeGrafter"/>
</dbReference>
<dbReference type="NCBIfam" id="TIGR00574">
    <property type="entry name" value="dnl1"/>
    <property type="match status" value="1"/>
</dbReference>
<evidence type="ECO:0000256" key="1">
    <source>
        <dbReference type="ARBA" id="ARBA00004123"/>
    </source>
</evidence>
<dbReference type="Pfam" id="PF00645">
    <property type="entry name" value="zf-PARP"/>
    <property type="match status" value="1"/>
</dbReference>
<feature type="domain" description="PARP-type" evidence="19">
    <location>
        <begin position="12"/>
        <end position="97"/>
    </location>
</feature>
<protein>
    <recommendedName>
        <fullName evidence="17">DNA ligase</fullName>
        <ecNumber evidence="17">6.5.1.1</ecNumber>
    </recommendedName>
</protein>
<dbReference type="CDD" id="cd07902">
    <property type="entry name" value="Adenylation_DNA_ligase_III"/>
    <property type="match status" value="1"/>
</dbReference>
<comment type="subcellular location">
    <subcellularLocation>
        <location evidence="1">Nucleus</location>
    </subcellularLocation>
</comment>
<evidence type="ECO:0000256" key="11">
    <source>
        <dbReference type="ARBA" id="ARBA00022840"/>
    </source>
</evidence>
<evidence type="ECO:0000256" key="14">
    <source>
        <dbReference type="ARBA" id="ARBA00023242"/>
    </source>
</evidence>
<dbReference type="SMART" id="SM01336">
    <property type="entry name" value="zf-PARP"/>
    <property type="match status" value="1"/>
</dbReference>
<comment type="similarity">
    <text evidence="2 18">Belongs to the ATP-dependent DNA ligase family.</text>
</comment>
<evidence type="ECO:0000256" key="12">
    <source>
        <dbReference type="ARBA" id="ARBA00023172"/>
    </source>
</evidence>
<feature type="domain" description="ATP-dependent DNA ligase family profile" evidence="20">
    <location>
        <begin position="443"/>
        <end position="577"/>
    </location>
</feature>
<dbReference type="FunFam" id="1.10.3260.10:FF:000002">
    <property type="entry name" value="DNA ligase"/>
    <property type="match status" value="1"/>
</dbReference>
<dbReference type="SUPFAM" id="SSF117018">
    <property type="entry name" value="ATP-dependent DNA ligase DNA-binding domain"/>
    <property type="match status" value="1"/>
</dbReference>
<dbReference type="STRING" id="568069.A0A1J1J1M2"/>
<dbReference type="GO" id="GO:0003910">
    <property type="term" value="F:DNA ligase (ATP) activity"/>
    <property type="evidence" value="ECO:0007669"/>
    <property type="project" value="UniProtKB-EC"/>
</dbReference>
<evidence type="ECO:0000313" key="21">
    <source>
        <dbReference type="EMBL" id="CRL04761.1"/>
    </source>
</evidence>
<evidence type="ECO:0000313" key="22">
    <source>
        <dbReference type="Proteomes" id="UP000183832"/>
    </source>
</evidence>
<evidence type="ECO:0000256" key="13">
    <source>
        <dbReference type="ARBA" id="ARBA00023204"/>
    </source>
</evidence>
<dbReference type="Gene3D" id="1.10.3260.10">
    <property type="entry name" value="DNA ligase, ATP-dependent, N-terminal domain"/>
    <property type="match status" value="1"/>
</dbReference>
<keyword evidence="10" id="KW-0862">Zinc</keyword>
<dbReference type="GO" id="GO:0006310">
    <property type="term" value="P:DNA recombination"/>
    <property type="evidence" value="ECO:0007669"/>
    <property type="project" value="UniProtKB-KW"/>
</dbReference>
<proteinExistence type="inferred from homology"/>
<dbReference type="InterPro" id="IPR000977">
    <property type="entry name" value="DNA_ligase_ATP-dep"/>
</dbReference>
<reference evidence="21 22" key="1">
    <citation type="submission" date="2015-04" db="EMBL/GenBank/DDBJ databases">
        <authorList>
            <person name="Syromyatnikov M.Y."/>
            <person name="Popov V.N."/>
        </authorList>
    </citation>
    <scope>NUCLEOTIDE SEQUENCE [LARGE SCALE GENOMIC DNA]</scope>
</reference>
<name>A0A1J1J1M2_9DIPT</name>
<dbReference type="GO" id="GO:0071897">
    <property type="term" value="P:DNA biosynthetic process"/>
    <property type="evidence" value="ECO:0007669"/>
    <property type="project" value="InterPro"/>
</dbReference>
<evidence type="ECO:0000256" key="7">
    <source>
        <dbReference type="ARBA" id="ARBA00022741"/>
    </source>
</evidence>
<dbReference type="InterPro" id="IPR016059">
    <property type="entry name" value="DNA_ligase_ATP-dep_CS"/>
</dbReference>
<dbReference type="GO" id="GO:0070421">
    <property type="term" value="C:DNA ligase III-XRCC1 complex"/>
    <property type="evidence" value="ECO:0007669"/>
    <property type="project" value="TreeGrafter"/>
</dbReference>
<keyword evidence="14" id="KW-0539">Nucleus</keyword>
<dbReference type="Gene3D" id="3.30.1740.10">
    <property type="entry name" value="Zinc finger, PARP-type"/>
    <property type="match status" value="1"/>
</dbReference>
<dbReference type="Pfam" id="PF01068">
    <property type="entry name" value="DNA_ligase_A_M"/>
    <property type="match status" value="1"/>
</dbReference>
<keyword evidence="11 17" id="KW-0067">ATP-binding</keyword>
<dbReference type="Gene3D" id="3.30.1490.70">
    <property type="match status" value="1"/>
</dbReference>
<dbReference type="InterPro" id="IPR036957">
    <property type="entry name" value="Znf_PARP_sf"/>
</dbReference>
<evidence type="ECO:0000256" key="5">
    <source>
        <dbReference type="ARBA" id="ARBA00022705"/>
    </source>
</evidence>
<evidence type="ECO:0000256" key="17">
    <source>
        <dbReference type="RuleBase" id="RU000617"/>
    </source>
</evidence>
<evidence type="ECO:0000256" key="8">
    <source>
        <dbReference type="ARBA" id="ARBA00022763"/>
    </source>
</evidence>
<keyword evidence="4" id="KW-0132">Cell division</keyword>
<keyword evidence="5" id="KW-0235">DNA replication</keyword>
<keyword evidence="12 17" id="KW-0233">DNA recombination</keyword>
<dbReference type="Pfam" id="PF04679">
    <property type="entry name" value="DNA_ligase_A_C"/>
    <property type="match status" value="1"/>
</dbReference>
<gene>
    <name evidence="21" type="primary">putative DNA ligase 3</name>
    <name evidence="21" type="ORF">CLUMA_CG017821</name>
</gene>
<evidence type="ECO:0000256" key="16">
    <source>
        <dbReference type="ARBA" id="ARBA00034003"/>
    </source>
</evidence>
<keyword evidence="7 17" id="KW-0547">Nucleotide-binding</keyword>
<dbReference type="Pfam" id="PF04675">
    <property type="entry name" value="DNA_ligase_A_N"/>
    <property type="match status" value="1"/>
</dbReference>
<evidence type="ECO:0000256" key="9">
    <source>
        <dbReference type="ARBA" id="ARBA00022771"/>
    </source>
</evidence>
<dbReference type="OrthoDB" id="206088at2759"/>
<dbReference type="Gene3D" id="2.40.50.140">
    <property type="entry name" value="Nucleic acid-binding proteins"/>
    <property type="match status" value="1"/>
</dbReference>
<dbReference type="PROSITE" id="PS50160">
    <property type="entry name" value="DNA_LIGASE_A3"/>
    <property type="match status" value="1"/>
</dbReference>
<dbReference type="InterPro" id="IPR001510">
    <property type="entry name" value="Znf_PARP"/>
</dbReference>
<keyword evidence="8 17" id="KW-0227">DNA damage</keyword>
<keyword evidence="22" id="KW-1185">Reference proteome</keyword>
<dbReference type="SUPFAM" id="SSF57716">
    <property type="entry name" value="Glucocorticoid receptor-like (DNA-binding domain)"/>
    <property type="match status" value="1"/>
</dbReference>
<dbReference type="EC" id="6.5.1.1" evidence="17"/>
<dbReference type="PROSITE" id="PS00333">
    <property type="entry name" value="DNA_LIGASE_A2"/>
    <property type="match status" value="1"/>
</dbReference>
<dbReference type="InterPro" id="IPR012309">
    <property type="entry name" value="DNA_ligase_ATP-dep_C"/>
</dbReference>
<dbReference type="PANTHER" id="PTHR45674">
    <property type="entry name" value="DNA LIGASE 1/3 FAMILY MEMBER"/>
    <property type="match status" value="1"/>
</dbReference>
<evidence type="ECO:0000259" key="20">
    <source>
        <dbReference type="PROSITE" id="PS50160"/>
    </source>
</evidence>
<dbReference type="GO" id="GO:0006302">
    <property type="term" value="P:double-strand break repair"/>
    <property type="evidence" value="ECO:0007669"/>
    <property type="project" value="TreeGrafter"/>
</dbReference>
<evidence type="ECO:0000256" key="4">
    <source>
        <dbReference type="ARBA" id="ARBA00022618"/>
    </source>
</evidence>
<keyword evidence="9" id="KW-0863">Zinc-finger</keyword>
<evidence type="ECO:0000256" key="18">
    <source>
        <dbReference type="RuleBase" id="RU004196"/>
    </source>
</evidence>
<accession>A0A1J1J1M2</accession>